<evidence type="ECO:0000256" key="3">
    <source>
        <dbReference type="ARBA" id="ARBA00022771"/>
    </source>
</evidence>
<dbReference type="Pfam" id="PF23209">
    <property type="entry name" value="IDM1_C"/>
    <property type="match status" value="1"/>
</dbReference>
<dbReference type="SUPFAM" id="SSF55729">
    <property type="entry name" value="Acyl-CoA N-acyltransferases (Nat)"/>
    <property type="match status" value="1"/>
</dbReference>
<keyword evidence="3 6" id="KW-0863">Zinc-finger</keyword>
<feature type="region of interest" description="Disordered" evidence="7">
    <location>
        <begin position="103"/>
        <end position="135"/>
    </location>
</feature>
<dbReference type="Gene3D" id="3.40.630.30">
    <property type="match status" value="1"/>
</dbReference>
<dbReference type="InterPro" id="IPR059153">
    <property type="entry name" value="NSD_PHD-1st"/>
</dbReference>
<feature type="domain" description="N-acetyltransferase" evidence="9">
    <location>
        <begin position="726"/>
        <end position="876"/>
    </location>
</feature>
<keyword evidence="4" id="KW-0862">Zinc</keyword>
<dbReference type="InterPro" id="IPR016181">
    <property type="entry name" value="Acyl_CoA_acyltransferase"/>
</dbReference>
<name>A0ABD1LIL5_9FABA</name>
<dbReference type="InterPro" id="IPR001965">
    <property type="entry name" value="Znf_PHD"/>
</dbReference>
<keyword evidence="11" id="KW-1185">Reference proteome</keyword>
<dbReference type="InterPro" id="IPR013083">
    <property type="entry name" value="Znf_RING/FYVE/PHD"/>
</dbReference>
<dbReference type="CDD" id="cd15539">
    <property type="entry name" value="PHD1_AIRE"/>
    <property type="match status" value="1"/>
</dbReference>
<dbReference type="Gene3D" id="3.30.40.10">
    <property type="entry name" value="Zinc/RING finger domain, C3HC4 (zinc finger)"/>
    <property type="match status" value="2"/>
</dbReference>
<evidence type="ECO:0000256" key="4">
    <source>
        <dbReference type="ARBA" id="ARBA00022833"/>
    </source>
</evidence>
<dbReference type="GO" id="GO:0005634">
    <property type="term" value="C:nucleus"/>
    <property type="evidence" value="ECO:0007669"/>
    <property type="project" value="UniProtKB-SubCell"/>
</dbReference>
<comment type="caution">
    <text evidence="10">The sequence shown here is derived from an EMBL/GenBank/DDBJ whole genome shotgun (WGS) entry which is preliminary data.</text>
</comment>
<feature type="compositionally biased region" description="Basic and acidic residues" evidence="7">
    <location>
        <begin position="1"/>
        <end position="30"/>
    </location>
</feature>
<dbReference type="Pfam" id="PF23011">
    <property type="entry name" value="PHD-1st_NSD"/>
    <property type="match status" value="1"/>
</dbReference>
<protein>
    <recommendedName>
        <fullName evidence="12">PHD-type domain-containing protein</fullName>
    </recommendedName>
</protein>
<evidence type="ECO:0000256" key="7">
    <source>
        <dbReference type="SAM" id="MobiDB-lite"/>
    </source>
</evidence>
<keyword evidence="2" id="KW-0479">Metal-binding</keyword>
<evidence type="ECO:0008006" key="12">
    <source>
        <dbReference type="Google" id="ProtNLM"/>
    </source>
</evidence>
<feature type="compositionally biased region" description="Basic and acidic residues" evidence="7">
    <location>
        <begin position="47"/>
        <end position="58"/>
    </location>
</feature>
<dbReference type="GO" id="GO:0008270">
    <property type="term" value="F:zinc ion binding"/>
    <property type="evidence" value="ECO:0007669"/>
    <property type="project" value="UniProtKB-KW"/>
</dbReference>
<dbReference type="InterPro" id="IPR056511">
    <property type="entry name" value="IDM1_C"/>
</dbReference>
<feature type="region of interest" description="Disordered" evidence="7">
    <location>
        <begin position="1"/>
        <end position="64"/>
    </location>
</feature>
<evidence type="ECO:0000313" key="10">
    <source>
        <dbReference type="EMBL" id="KAL2323349.1"/>
    </source>
</evidence>
<dbReference type="InterPro" id="IPR019786">
    <property type="entry name" value="Zinc_finger_PHD-type_CS"/>
</dbReference>
<evidence type="ECO:0000259" key="8">
    <source>
        <dbReference type="PROSITE" id="PS50016"/>
    </source>
</evidence>
<proteinExistence type="predicted"/>
<gene>
    <name evidence="10" type="ORF">Fmac_027728</name>
</gene>
<evidence type="ECO:0000256" key="5">
    <source>
        <dbReference type="ARBA" id="ARBA00023242"/>
    </source>
</evidence>
<evidence type="ECO:0000313" key="11">
    <source>
        <dbReference type="Proteomes" id="UP001603857"/>
    </source>
</evidence>
<dbReference type="FunFam" id="3.40.630.30:FF:000073">
    <property type="entry name" value="PHD finger family protein"/>
    <property type="match status" value="1"/>
</dbReference>
<organism evidence="10 11">
    <name type="scientific">Flemingia macrophylla</name>
    <dbReference type="NCBI Taxonomy" id="520843"/>
    <lineage>
        <taxon>Eukaryota</taxon>
        <taxon>Viridiplantae</taxon>
        <taxon>Streptophyta</taxon>
        <taxon>Embryophyta</taxon>
        <taxon>Tracheophyta</taxon>
        <taxon>Spermatophyta</taxon>
        <taxon>Magnoliopsida</taxon>
        <taxon>eudicotyledons</taxon>
        <taxon>Gunneridae</taxon>
        <taxon>Pentapetalae</taxon>
        <taxon>rosids</taxon>
        <taxon>fabids</taxon>
        <taxon>Fabales</taxon>
        <taxon>Fabaceae</taxon>
        <taxon>Papilionoideae</taxon>
        <taxon>50 kb inversion clade</taxon>
        <taxon>NPAAA clade</taxon>
        <taxon>indigoferoid/millettioid clade</taxon>
        <taxon>Phaseoleae</taxon>
        <taxon>Flemingia</taxon>
    </lineage>
</organism>
<reference evidence="10 11" key="1">
    <citation type="submission" date="2024-08" db="EMBL/GenBank/DDBJ databases">
        <title>Insights into the chromosomal genome structure of Flemingia macrophylla.</title>
        <authorList>
            <person name="Ding Y."/>
            <person name="Zhao Y."/>
            <person name="Bi W."/>
            <person name="Wu M."/>
            <person name="Zhao G."/>
            <person name="Gong Y."/>
            <person name="Li W."/>
            <person name="Zhang P."/>
        </authorList>
    </citation>
    <scope>NUCLEOTIDE SEQUENCE [LARGE SCALE GENOMIC DNA]</scope>
    <source>
        <strain evidence="10">DYQJB</strain>
        <tissue evidence="10">Leaf</tissue>
    </source>
</reference>
<dbReference type="FunFam" id="3.30.40.10:FF:000413">
    <property type="entry name" value="PHD zinc finger protein"/>
    <property type="match status" value="1"/>
</dbReference>
<dbReference type="PANTHER" id="PTHR47025:SF7">
    <property type="entry name" value="ACYL-COA N-ACYLTRANSFERASE WITH RING_FYVE_PHD-TYPE ZINC FINGER DOMAIN-CONTAINING PROTEIN"/>
    <property type="match status" value="1"/>
</dbReference>
<dbReference type="PROSITE" id="PS01359">
    <property type="entry name" value="ZF_PHD_1"/>
    <property type="match status" value="2"/>
</dbReference>
<dbReference type="SUPFAM" id="SSF57903">
    <property type="entry name" value="FYVE/PHD zinc finger"/>
    <property type="match status" value="2"/>
</dbReference>
<dbReference type="EMBL" id="JBGMDY010000009">
    <property type="protein sequence ID" value="KAL2323349.1"/>
    <property type="molecule type" value="Genomic_DNA"/>
</dbReference>
<evidence type="ECO:0000256" key="1">
    <source>
        <dbReference type="ARBA" id="ARBA00004123"/>
    </source>
</evidence>
<dbReference type="InterPro" id="IPR000182">
    <property type="entry name" value="GNAT_dom"/>
</dbReference>
<sequence length="889" mass="98238">MGEEAICVHELDEGRKENNEDSRAELKRDYNQCATDSETHLSANKKQAKEVSIDEVRSEVSNPNVSEAEHALTFQDISSQPTESTNVSHAECGELTSTCLENSSSVETLSDEAGDQNNNNNNNNNSQSDKDTSSAAMTSCVVMEIPKHASSSGIRKITFKFSKKKEDYGYQPPAPVHRPALYTDGNGIGFRGHDEEYLAIDDCNGGMLESPCGMGYARDGDLDLFTRNMELKMSKKVVPSCYPTNVKKLLSTGILDGAIVKYLYNPGKVELRGIIDGGGYLCGCSMCNYSRVLSAYEFEQHAGAKTRHPNNHIFLENGRPIYSIIQEIKTAPLSILDEVIKNVAGSSVNEESFQVWKESLLQSNSRLQAYKNYGTKVVSMPHTNIRQSVESTSHLSSLFVPSHFEQPIYMNQTTDEWKHVVKKTSSHTSNSGVLLKRSADGCTKRRDNDLHRLLFMPNGLPDGAELAYYVKGQKLLGGYKQGNGIVCACCDLEISPSQFEAHAGMAARRQPYRHIYTSNGLTLHDIALSLANGQNLTTGDSDDMCAVCGDGGDLILCNGCPRAFHAACLGLQCVPDSGWQCLTCRDNAGNGRESSIVRPIMIRLTRVDKTPEFEMGGCVVCREHDFSVAKFDERTVIICDQCEKEYHVGCLRDIGLCELEELPKDKWFCCDDCNRIYVALQNSVSAGADTIPASLSELLIRKHEEKGLRTYGVMNDIQWRILSGKSRYPEHLPLLSRAAAIFRECFDPIVAISGRDLIPVMVYGRNISGQEFGGMYCIVLIVNSVVVSAGLLRIFGGNVAELPLVATSRAHQGKGYFQVLFSCIEKLLSSLNVEKLVLPAAGDAESIWTKKLGFRKMSEDQLSKYLREVQLTLFNKTSMLEKTVQQAIE</sequence>
<dbReference type="Pfam" id="PF16135">
    <property type="entry name" value="TDBD"/>
    <property type="match status" value="2"/>
</dbReference>
<feature type="domain" description="PHD-type" evidence="8">
    <location>
        <begin position="542"/>
        <end position="587"/>
    </location>
</feature>
<dbReference type="PROSITE" id="PS50016">
    <property type="entry name" value="ZF_PHD_2"/>
    <property type="match status" value="1"/>
</dbReference>
<dbReference type="PROSITE" id="PS51186">
    <property type="entry name" value="GNAT"/>
    <property type="match status" value="1"/>
</dbReference>
<dbReference type="FunFam" id="3.30.40.10:FF:000669">
    <property type="entry name" value="Acyl-CoA N-acyltransferase with RING/FYVE/PHD-type zinc finger domain-containing protein"/>
    <property type="match status" value="1"/>
</dbReference>
<feature type="compositionally biased region" description="Polar residues" evidence="7">
    <location>
        <begin position="32"/>
        <end position="45"/>
    </location>
</feature>
<dbReference type="InterPro" id="IPR032308">
    <property type="entry name" value="TDBD"/>
</dbReference>
<dbReference type="InterPro" id="IPR011011">
    <property type="entry name" value="Znf_FYVE_PHD"/>
</dbReference>
<keyword evidence="5" id="KW-0539">Nucleus</keyword>
<dbReference type="AlphaFoldDB" id="A0ABD1LIL5"/>
<evidence type="ECO:0000256" key="6">
    <source>
        <dbReference type="PROSITE-ProRule" id="PRU00146"/>
    </source>
</evidence>
<comment type="subcellular location">
    <subcellularLocation>
        <location evidence="1">Nucleus</location>
    </subcellularLocation>
</comment>
<dbReference type="Proteomes" id="UP001603857">
    <property type="component" value="Unassembled WGS sequence"/>
</dbReference>
<evidence type="ECO:0000256" key="2">
    <source>
        <dbReference type="ARBA" id="ARBA00022723"/>
    </source>
</evidence>
<dbReference type="SMART" id="SM00249">
    <property type="entry name" value="PHD"/>
    <property type="match status" value="2"/>
</dbReference>
<evidence type="ECO:0000259" key="9">
    <source>
        <dbReference type="PROSITE" id="PS51186"/>
    </source>
</evidence>
<dbReference type="InterPro" id="IPR019787">
    <property type="entry name" value="Znf_PHD-finger"/>
</dbReference>
<dbReference type="PANTHER" id="PTHR47025">
    <property type="entry name" value="AUTOIMMUNE REGULATOR"/>
    <property type="match status" value="1"/>
</dbReference>
<accession>A0ABD1LIL5</accession>